<name>A0ACC2X8H4_9TREE</name>
<reference evidence="1" key="1">
    <citation type="submission" date="2023-04" db="EMBL/GenBank/DDBJ databases">
        <title>Draft Genome sequencing of Naganishia species isolated from polar environments using Oxford Nanopore Technology.</title>
        <authorList>
            <person name="Leo P."/>
            <person name="Venkateswaran K."/>
        </authorList>
    </citation>
    <scope>NUCLEOTIDE SEQUENCE</scope>
    <source>
        <strain evidence="1">DBVPG 5303</strain>
    </source>
</reference>
<dbReference type="EMBL" id="JASBWV010000022">
    <property type="protein sequence ID" value="KAJ9119916.1"/>
    <property type="molecule type" value="Genomic_DNA"/>
</dbReference>
<accession>A0ACC2X8H4</accession>
<dbReference type="Proteomes" id="UP001234202">
    <property type="component" value="Unassembled WGS sequence"/>
</dbReference>
<evidence type="ECO:0000313" key="1">
    <source>
        <dbReference type="EMBL" id="KAJ9119916.1"/>
    </source>
</evidence>
<sequence>MRNCPSLNILQFAPFNESRFHRFSQSTYGIMEQFTLGRERMFRNLPEDVRTGLVDMGAAMKGDITQIHHRVSEGFQQTKEEQRELKKEVVVFKRELVDVQQLVAAAVSTALHQATTRFSAIMASQLASARTSTQHTSFQVSQTSTTTTVPAVQFEAFEYPPSSIHITPAGAIDNELSHSAGTAFGTCSTRAIGSSTVQSALSALSLSAPARVSDPQTVVRPRSDVTSTSLTYTIPQMSPVQLIRKEDLVKQHPKLGNHQWKFNPKQNEWYPVYVVKAFETVEDVWQEYTVGIGGHAPVRLLEELFEHHWKFDNKSVPVVRSQRKRLTGLISAIAQQHPTMTNSRACHYVRNALGPMLPLSKVVDQLAGKEGKVLGERIKKGASKGM</sequence>
<protein>
    <submittedName>
        <fullName evidence="1">Uncharacterized protein</fullName>
    </submittedName>
</protein>
<organism evidence="1 2">
    <name type="scientific">Naganishia onofrii</name>
    <dbReference type="NCBI Taxonomy" id="1851511"/>
    <lineage>
        <taxon>Eukaryota</taxon>
        <taxon>Fungi</taxon>
        <taxon>Dikarya</taxon>
        <taxon>Basidiomycota</taxon>
        <taxon>Agaricomycotina</taxon>
        <taxon>Tremellomycetes</taxon>
        <taxon>Filobasidiales</taxon>
        <taxon>Filobasidiaceae</taxon>
        <taxon>Naganishia</taxon>
    </lineage>
</organism>
<comment type="caution">
    <text evidence="1">The sequence shown here is derived from an EMBL/GenBank/DDBJ whole genome shotgun (WGS) entry which is preliminary data.</text>
</comment>
<proteinExistence type="predicted"/>
<gene>
    <name evidence="1" type="ORF">QFC24_005399</name>
</gene>
<evidence type="ECO:0000313" key="2">
    <source>
        <dbReference type="Proteomes" id="UP001234202"/>
    </source>
</evidence>
<keyword evidence="2" id="KW-1185">Reference proteome</keyword>